<keyword evidence="7" id="KW-0238">DNA-binding</keyword>
<evidence type="ECO:0000256" key="10">
    <source>
        <dbReference type="ARBA" id="ARBA00034808"/>
    </source>
</evidence>
<dbReference type="GO" id="GO:0005524">
    <property type="term" value="F:ATP binding"/>
    <property type="evidence" value="ECO:0007669"/>
    <property type="project" value="UniProtKB-KW"/>
</dbReference>
<dbReference type="SMART" id="SM00487">
    <property type="entry name" value="DEXDc"/>
    <property type="match status" value="1"/>
</dbReference>
<evidence type="ECO:0000259" key="14">
    <source>
        <dbReference type="PROSITE" id="PS51194"/>
    </source>
</evidence>
<evidence type="ECO:0000256" key="1">
    <source>
        <dbReference type="ARBA" id="ARBA00005446"/>
    </source>
</evidence>
<dbReference type="PANTHER" id="PTHR13710">
    <property type="entry name" value="DNA HELICASE RECQ FAMILY MEMBER"/>
    <property type="match status" value="1"/>
</dbReference>
<keyword evidence="16" id="KW-1185">Reference proteome</keyword>
<dbReference type="Pfam" id="PF00271">
    <property type="entry name" value="Helicase_C"/>
    <property type="match status" value="1"/>
</dbReference>
<accession>A0A2W7RKX4</accession>
<dbReference type="InterPro" id="IPR032284">
    <property type="entry name" value="RecQ_Zn-bd"/>
</dbReference>
<dbReference type="FunFam" id="3.40.50.300:FF:001389">
    <property type="entry name" value="ATP-dependent DNA helicase RecQ"/>
    <property type="match status" value="1"/>
</dbReference>
<dbReference type="Pfam" id="PF00270">
    <property type="entry name" value="DEAD"/>
    <property type="match status" value="1"/>
</dbReference>
<keyword evidence="5 15" id="KW-0347">Helicase</keyword>
<evidence type="ECO:0000256" key="9">
    <source>
        <dbReference type="ARBA" id="ARBA00034617"/>
    </source>
</evidence>
<dbReference type="GO" id="GO:0009378">
    <property type="term" value="F:four-way junction helicase activity"/>
    <property type="evidence" value="ECO:0007669"/>
    <property type="project" value="TreeGrafter"/>
</dbReference>
<dbReference type="GO" id="GO:0006310">
    <property type="term" value="P:DNA recombination"/>
    <property type="evidence" value="ECO:0007669"/>
    <property type="project" value="InterPro"/>
</dbReference>
<evidence type="ECO:0000256" key="5">
    <source>
        <dbReference type="ARBA" id="ARBA00022806"/>
    </source>
</evidence>
<dbReference type="CDD" id="cd17920">
    <property type="entry name" value="DEXHc_RecQ"/>
    <property type="match status" value="1"/>
</dbReference>
<evidence type="ECO:0000256" key="7">
    <source>
        <dbReference type="ARBA" id="ARBA00023125"/>
    </source>
</evidence>
<dbReference type="GO" id="GO:0043590">
    <property type="term" value="C:bacterial nucleoid"/>
    <property type="evidence" value="ECO:0007669"/>
    <property type="project" value="TreeGrafter"/>
</dbReference>
<dbReference type="InterPro" id="IPR036388">
    <property type="entry name" value="WH-like_DNA-bd_sf"/>
</dbReference>
<dbReference type="PROSITE" id="PS00690">
    <property type="entry name" value="DEAH_ATP_HELICASE"/>
    <property type="match status" value="1"/>
</dbReference>
<evidence type="ECO:0000313" key="16">
    <source>
        <dbReference type="Proteomes" id="UP000249720"/>
    </source>
</evidence>
<feature type="domain" description="Helicase C-terminal" evidence="14">
    <location>
        <begin position="215"/>
        <end position="361"/>
    </location>
</feature>
<dbReference type="PROSITE" id="PS51192">
    <property type="entry name" value="HELICASE_ATP_BIND_1"/>
    <property type="match status" value="1"/>
</dbReference>
<dbReference type="GO" id="GO:0003677">
    <property type="term" value="F:DNA binding"/>
    <property type="evidence" value="ECO:0007669"/>
    <property type="project" value="UniProtKB-KW"/>
</dbReference>
<comment type="caution">
    <text evidence="15">The sequence shown here is derived from an EMBL/GenBank/DDBJ whole genome shotgun (WGS) entry which is preliminary data.</text>
</comment>
<evidence type="ECO:0000313" key="15">
    <source>
        <dbReference type="EMBL" id="PZX61483.1"/>
    </source>
</evidence>
<dbReference type="Gene3D" id="1.10.10.10">
    <property type="entry name" value="Winged helix-like DNA-binding domain superfamily/Winged helix DNA-binding domain"/>
    <property type="match status" value="1"/>
</dbReference>
<dbReference type="GO" id="GO:0006281">
    <property type="term" value="P:DNA repair"/>
    <property type="evidence" value="ECO:0007669"/>
    <property type="project" value="TreeGrafter"/>
</dbReference>
<comment type="similarity">
    <text evidence="1">Belongs to the helicase family. RecQ subfamily.</text>
</comment>
<dbReference type="GO" id="GO:0030894">
    <property type="term" value="C:replisome"/>
    <property type="evidence" value="ECO:0007669"/>
    <property type="project" value="TreeGrafter"/>
</dbReference>
<name>A0A2W7RKX4_9BACT</name>
<evidence type="ECO:0000256" key="2">
    <source>
        <dbReference type="ARBA" id="ARBA00022723"/>
    </source>
</evidence>
<evidence type="ECO:0000256" key="12">
    <source>
        <dbReference type="ARBA" id="ARBA00044550"/>
    </source>
</evidence>
<dbReference type="InterPro" id="IPR004589">
    <property type="entry name" value="DNA_helicase_ATP-dep_RecQ"/>
</dbReference>
<sequence length="635" mass="72344">MHQSPKQILKQYWGYDDFRGLQLPIIESVLAGNDTLALLPTGGGKSICFQVPTLIKGGMALVISPLIALMADQVMHLQNLGISAIAIESSLSTFEIKVILEKAIDGKFSFLYVSPERLQSPQFLDYLPDMPLSLVVVDEAHCISQWGYDFRPSYLNIVEIKNYINAVPFIALTASATSIVRDDIIEQLELKNPSIFSQSFYRKGLSYSVIPTNSKINTTIDILKQNDGSSLVYCSTRKQCREVAHLLQLQGLNTDFYHAGLTKEERQNKQQAWIQNKIRIMVCTNAFGMGINKTDVRNVIHYNIPDCIENYYQEAGRVGRDNNGGNAVLLYQPGDLDQLQLLPEKKFPSINTIRTVYQAIADYLQLPVGVGQGNYYEFNVETFLQHFKLNAVTVMNVLKVLEQEGHLSFTEAVFAPSQVMFLVDKDVLFEFQKNLPAFEAITQTLLRTYQGILNNYVTIYERQVAKNARISFDTAREQLEKLNQLKIISYKPQKETPQIYWLLNRAPAASLTINFEQYFARKKNYEERIAAMLNYTINTTECRSRLIGSYFSDKQTQRCGICDNCLKNQKTIFNANDYKKIQTVILNSIPANGIELSNIIQLFTSIEQTVVHEVIQQLIEAKKIHMNNLQKIYKF</sequence>
<evidence type="ECO:0000259" key="13">
    <source>
        <dbReference type="PROSITE" id="PS51192"/>
    </source>
</evidence>
<dbReference type="OrthoDB" id="9763310at2"/>
<keyword evidence="6" id="KW-0067">ATP-binding</keyword>
<dbReference type="EC" id="5.6.2.4" evidence="10"/>
<evidence type="ECO:0000256" key="11">
    <source>
        <dbReference type="ARBA" id="ARBA00044535"/>
    </source>
</evidence>
<dbReference type="GO" id="GO:0005737">
    <property type="term" value="C:cytoplasm"/>
    <property type="evidence" value="ECO:0007669"/>
    <property type="project" value="TreeGrafter"/>
</dbReference>
<keyword evidence="3" id="KW-0547">Nucleotide-binding</keyword>
<dbReference type="GO" id="GO:0016787">
    <property type="term" value="F:hydrolase activity"/>
    <property type="evidence" value="ECO:0007669"/>
    <property type="project" value="UniProtKB-KW"/>
</dbReference>
<dbReference type="AlphaFoldDB" id="A0A2W7RKX4"/>
<comment type="catalytic activity">
    <reaction evidence="9">
        <text>Couples ATP hydrolysis with the unwinding of duplex DNA by translocating in the 3'-5' direction.</text>
        <dbReference type="EC" id="5.6.2.4"/>
    </reaction>
</comment>
<evidence type="ECO:0000256" key="6">
    <source>
        <dbReference type="ARBA" id="ARBA00022840"/>
    </source>
</evidence>
<dbReference type="PROSITE" id="PS51194">
    <property type="entry name" value="HELICASE_CTER"/>
    <property type="match status" value="1"/>
</dbReference>
<feature type="domain" description="Helicase ATP-binding" evidence="13">
    <location>
        <begin position="26"/>
        <end position="194"/>
    </location>
</feature>
<keyword evidence="2" id="KW-0479">Metal-binding</keyword>
<evidence type="ECO:0000256" key="3">
    <source>
        <dbReference type="ARBA" id="ARBA00022741"/>
    </source>
</evidence>
<dbReference type="InterPro" id="IPR011545">
    <property type="entry name" value="DEAD/DEAH_box_helicase_dom"/>
</dbReference>
<dbReference type="SUPFAM" id="SSF52540">
    <property type="entry name" value="P-loop containing nucleoside triphosphate hydrolases"/>
    <property type="match status" value="1"/>
</dbReference>
<dbReference type="Proteomes" id="UP000249720">
    <property type="component" value="Unassembled WGS sequence"/>
</dbReference>
<dbReference type="InterPro" id="IPR027417">
    <property type="entry name" value="P-loop_NTPase"/>
</dbReference>
<dbReference type="GO" id="GO:0046872">
    <property type="term" value="F:metal ion binding"/>
    <property type="evidence" value="ECO:0007669"/>
    <property type="project" value="UniProtKB-KW"/>
</dbReference>
<dbReference type="InterPro" id="IPR002464">
    <property type="entry name" value="DNA/RNA_helicase_DEAH_CS"/>
</dbReference>
<evidence type="ECO:0000256" key="4">
    <source>
        <dbReference type="ARBA" id="ARBA00022801"/>
    </source>
</evidence>
<dbReference type="GO" id="GO:0043138">
    <property type="term" value="F:3'-5' DNA helicase activity"/>
    <property type="evidence" value="ECO:0007669"/>
    <property type="project" value="UniProtKB-EC"/>
</dbReference>
<dbReference type="InterPro" id="IPR001650">
    <property type="entry name" value="Helicase_C-like"/>
</dbReference>
<dbReference type="RefSeq" id="WP_111296427.1">
    <property type="nucleotide sequence ID" value="NZ_QKZV01000007.1"/>
</dbReference>
<organism evidence="15 16">
    <name type="scientific">Hydrotalea sandarakina</name>
    <dbReference type="NCBI Taxonomy" id="1004304"/>
    <lineage>
        <taxon>Bacteria</taxon>
        <taxon>Pseudomonadati</taxon>
        <taxon>Bacteroidota</taxon>
        <taxon>Chitinophagia</taxon>
        <taxon>Chitinophagales</taxon>
        <taxon>Chitinophagaceae</taxon>
        <taxon>Hydrotalea</taxon>
    </lineage>
</organism>
<dbReference type="NCBIfam" id="TIGR00614">
    <property type="entry name" value="recQ_fam"/>
    <property type="match status" value="1"/>
</dbReference>
<dbReference type="InterPro" id="IPR014001">
    <property type="entry name" value="Helicase_ATP-bd"/>
</dbReference>
<reference evidence="15 16" key="1">
    <citation type="submission" date="2018-06" db="EMBL/GenBank/DDBJ databases">
        <title>Genomic Encyclopedia of Archaeal and Bacterial Type Strains, Phase II (KMG-II): from individual species to whole genera.</title>
        <authorList>
            <person name="Goeker M."/>
        </authorList>
    </citation>
    <scope>NUCLEOTIDE SEQUENCE [LARGE SCALE GENOMIC DNA]</scope>
    <source>
        <strain evidence="15 16">DSM 23241</strain>
    </source>
</reference>
<dbReference type="EMBL" id="QKZV01000007">
    <property type="protein sequence ID" value="PZX61483.1"/>
    <property type="molecule type" value="Genomic_DNA"/>
</dbReference>
<protein>
    <recommendedName>
        <fullName evidence="11">ATP-dependent DNA helicase RecQ</fullName>
        <ecNumber evidence="10">5.6.2.4</ecNumber>
    </recommendedName>
    <alternativeName>
        <fullName evidence="12">DNA 3'-5' helicase RecQ</fullName>
    </alternativeName>
</protein>
<gene>
    <name evidence="15" type="ORF">LX80_02213</name>
</gene>
<dbReference type="SMART" id="SM00490">
    <property type="entry name" value="HELICc"/>
    <property type="match status" value="1"/>
</dbReference>
<keyword evidence="8" id="KW-0413">Isomerase</keyword>
<keyword evidence="4" id="KW-0378">Hydrolase</keyword>
<dbReference type="Pfam" id="PF16124">
    <property type="entry name" value="RecQ_Zn_bind"/>
    <property type="match status" value="1"/>
</dbReference>
<dbReference type="PANTHER" id="PTHR13710:SF105">
    <property type="entry name" value="ATP-DEPENDENT DNA HELICASE Q1"/>
    <property type="match status" value="1"/>
</dbReference>
<evidence type="ECO:0000256" key="8">
    <source>
        <dbReference type="ARBA" id="ARBA00023235"/>
    </source>
</evidence>
<dbReference type="Gene3D" id="3.40.50.300">
    <property type="entry name" value="P-loop containing nucleotide triphosphate hydrolases"/>
    <property type="match status" value="2"/>
</dbReference>
<proteinExistence type="inferred from homology"/>